<name>A0ABT2F7E6_9STRE</name>
<sequence length="71" mass="8249">MYEDILFYKRNVLKMLASGLSHLSLPVAFTNKDIPRVPSDRLSDGKKLKRDYAKSVKELNEEALKFAYKEK</sequence>
<evidence type="ECO:0000313" key="1">
    <source>
        <dbReference type="EMBL" id="MCS4488387.1"/>
    </source>
</evidence>
<comment type="caution">
    <text evidence="1">The sequence shown here is derived from an EMBL/GenBank/DDBJ whole genome shotgun (WGS) entry which is preliminary data.</text>
</comment>
<gene>
    <name evidence="1" type="ORF">NXS10_05375</name>
</gene>
<dbReference type="RefSeq" id="WP_259138506.1">
    <property type="nucleotide sequence ID" value="NZ_JANUXX010000005.1"/>
</dbReference>
<dbReference type="Proteomes" id="UP001206548">
    <property type="component" value="Unassembled WGS sequence"/>
</dbReference>
<evidence type="ECO:0008006" key="3">
    <source>
        <dbReference type="Google" id="ProtNLM"/>
    </source>
</evidence>
<keyword evidence="2" id="KW-1185">Reference proteome</keyword>
<reference evidence="1 2" key="1">
    <citation type="journal article" date="2023" name="Int. J. Syst. Evol. Microbiol.">
        <title>Streptococcus sciuri sp. nov., Staphylococcus marylandisciuri sp. nov. and Staphylococcus americanisciuri sp. nov., isolated from faeces of eastern grey squirrel (Sciurus carolinensis).</title>
        <authorList>
            <person name="Volokhov D.V."/>
            <person name="Zagorodnyaya T.A."/>
            <person name="Furtak V.A."/>
            <person name="Nattanmai G."/>
            <person name="Randall L."/>
            <person name="Jose S."/>
            <person name="Gao Y."/>
            <person name="Eisenberg T."/>
            <person name="Delmonte P."/>
            <person name="Blom J."/>
            <person name="Mitchell K.K."/>
        </authorList>
    </citation>
    <scope>NUCLEOTIDE SEQUENCE [LARGE SCALE GENOMIC DNA]</scope>
    <source>
        <strain evidence="1 2">SQ9-PEA</strain>
    </source>
</reference>
<evidence type="ECO:0000313" key="2">
    <source>
        <dbReference type="Proteomes" id="UP001206548"/>
    </source>
</evidence>
<accession>A0ABT2F7E6</accession>
<proteinExistence type="predicted"/>
<dbReference type="EMBL" id="JANUXX010000005">
    <property type="protein sequence ID" value="MCS4488387.1"/>
    <property type="molecule type" value="Genomic_DNA"/>
</dbReference>
<protein>
    <recommendedName>
        <fullName evidence="3">1-acyl-sn-glycerol-3-phosphate acyltransferase</fullName>
    </recommendedName>
</protein>
<organism evidence="1 2">
    <name type="scientific">Streptococcus sciuri</name>
    <dbReference type="NCBI Taxonomy" id="2973939"/>
    <lineage>
        <taxon>Bacteria</taxon>
        <taxon>Bacillati</taxon>
        <taxon>Bacillota</taxon>
        <taxon>Bacilli</taxon>
        <taxon>Lactobacillales</taxon>
        <taxon>Streptococcaceae</taxon>
        <taxon>Streptococcus</taxon>
    </lineage>
</organism>